<dbReference type="PANTHER" id="PTHR43427:SF12">
    <property type="entry name" value="CHLORIDE TRANSPORTER"/>
    <property type="match status" value="1"/>
</dbReference>
<feature type="transmembrane region" description="Helical" evidence="5">
    <location>
        <begin position="322"/>
        <end position="340"/>
    </location>
</feature>
<evidence type="ECO:0000313" key="6">
    <source>
        <dbReference type="EMBL" id="KRN28728.1"/>
    </source>
</evidence>
<keyword evidence="8" id="KW-1185">Reference proteome</keyword>
<feature type="transmembrane region" description="Helical" evidence="5">
    <location>
        <begin position="352"/>
        <end position="369"/>
    </location>
</feature>
<dbReference type="CDD" id="cd00400">
    <property type="entry name" value="Voltage_gated_ClC"/>
    <property type="match status" value="1"/>
</dbReference>
<dbReference type="GO" id="GO:0015108">
    <property type="term" value="F:chloride transmembrane transporter activity"/>
    <property type="evidence" value="ECO:0007669"/>
    <property type="project" value="InterPro"/>
</dbReference>
<feature type="transmembrane region" description="Helical" evidence="5">
    <location>
        <begin position="124"/>
        <end position="147"/>
    </location>
</feature>
<feature type="transmembrane region" description="Helical" evidence="5">
    <location>
        <begin position="74"/>
        <end position="94"/>
    </location>
</feature>
<gene>
    <name evidence="6" type="ORF">IV38_GL000932</name>
    <name evidence="7" type="ORF">IV40_GL000921</name>
</gene>
<evidence type="ECO:0000256" key="1">
    <source>
        <dbReference type="ARBA" id="ARBA00004141"/>
    </source>
</evidence>
<dbReference type="Proteomes" id="UP000051645">
    <property type="component" value="Unassembled WGS sequence"/>
</dbReference>
<evidence type="ECO:0000313" key="7">
    <source>
        <dbReference type="EMBL" id="KRN32862.1"/>
    </source>
</evidence>
<dbReference type="STRING" id="81857.IV38_GL000932"/>
<evidence type="ECO:0008006" key="10">
    <source>
        <dbReference type="Google" id="ProtNLM"/>
    </source>
</evidence>
<evidence type="ECO:0000256" key="4">
    <source>
        <dbReference type="ARBA" id="ARBA00023136"/>
    </source>
</evidence>
<dbReference type="Gene3D" id="1.10.3080.10">
    <property type="entry name" value="Clc chloride channel"/>
    <property type="match status" value="1"/>
</dbReference>
<dbReference type="SUPFAM" id="SSF81340">
    <property type="entry name" value="Clc chloride channel"/>
    <property type="match status" value="1"/>
</dbReference>
<name>A0A0R2FJE8_9LACO</name>
<dbReference type="InterPro" id="IPR001807">
    <property type="entry name" value="ClC"/>
</dbReference>
<comment type="caution">
    <text evidence="6">The sequence shown here is derived from an EMBL/GenBank/DDBJ whole genome shotgun (WGS) entry which is preliminary data.</text>
</comment>
<keyword evidence="3 5" id="KW-1133">Transmembrane helix</keyword>
<keyword evidence="2 5" id="KW-0812">Transmembrane</keyword>
<evidence type="ECO:0000313" key="8">
    <source>
        <dbReference type="Proteomes" id="UP000051645"/>
    </source>
</evidence>
<evidence type="ECO:0000313" key="9">
    <source>
        <dbReference type="Proteomes" id="UP000051751"/>
    </source>
</evidence>
<feature type="transmembrane region" description="Helical" evidence="5">
    <location>
        <begin position="389"/>
        <end position="418"/>
    </location>
</feature>
<evidence type="ECO:0000256" key="5">
    <source>
        <dbReference type="SAM" id="Phobius"/>
    </source>
</evidence>
<feature type="transmembrane region" description="Helical" evidence="5">
    <location>
        <begin position="33"/>
        <end position="62"/>
    </location>
</feature>
<dbReference type="EMBL" id="JQAT01000002">
    <property type="protein sequence ID" value="KRN28728.1"/>
    <property type="molecule type" value="Genomic_DNA"/>
</dbReference>
<dbReference type="PATRIC" id="fig|81857.3.peg.936"/>
<proteinExistence type="predicted"/>
<organism evidence="6 9">
    <name type="scientific">Lactobacillus selangorensis</name>
    <dbReference type="NCBI Taxonomy" id="81857"/>
    <lineage>
        <taxon>Bacteria</taxon>
        <taxon>Bacillati</taxon>
        <taxon>Bacillota</taxon>
        <taxon>Bacilli</taxon>
        <taxon>Lactobacillales</taxon>
        <taxon>Lactobacillaceae</taxon>
        <taxon>Lactobacillus</taxon>
    </lineage>
</organism>
<keyword evidence="4 5" id="KW-0472">Membrane</keyword>
<comment type="subcellular location">
    <subcellularLocation>
        <location evidence="1">Membrane</location>
        <topology evidence="1">Multi-pass membrane protein</topology>
    </subcellularLocation>
</comment>
<protein>
    <recommendedName>
        <fullName evidence="10">Chloride channel protein</fullName>
    </recommendedName>
</protein>
<evidence type="ECO:0000256" key="2">
    <source>
        <dbReference type="ARBA" id="ARBA00022692"/>
    </source>
</evidence>
<feature type="transmembrane region" description="Helical" evidence="5">
    <location>
        <begin position="281"/>
        <end position="302"/>
    </location>
</feature>
<dbReference type="PANTHER" id="PTHR43427">
    <property type="entry name" value="CHLORIDE CHANNEL PROTEIN CLC-E"/>
    <property type="match status" value="1"/>
</dbReference>
<dbReference type="OrthoDB" id="2729535at2"/>
<accession>A0A0R2FJE8</accession>
<feature type="transmembrane region" description="Helical" evidence="5">
    <location>
        <begin position="206"/>
        <end position="226"/>
    </location>
</feature>
<dbReference type="Proteomes" id="UP000051751">
    <property type="component" value="Unassembled WGS sequence"/>
</dbReference>
<dbReference type="AlphaFoldDB" id="A0A0R2FJE8"/>
<sequence>MKWVSVDKRSLFLYAEFSLLRRFADVKDYLKDLLYSVCLGALASLLIVGFTAIVAFLTNVIWTDFPQRLNQPAYWPLVIGLVGGLIVGSLQKWVGPYPFSMEKSLALAKTGSPDSYKHRVWRNFLNAVVILALGAGVGPEAALISIVSELVVWISDRLKFTRTQFDFWENNSFGAVLALIFRSPFFGLSEQYTNEKKHRRSWHWDSIYVITIASAWFIFKSLHRFVSAPFLYIHSRASITYPKNTIRTVIIALVLAIAAYWLYAGLNRLVGKLSRWQSQPILLAVLGGLILGLTGMWTHFLLFSGETSIYALLKVFSNLSGWTLLIWGLLKMLLATFYNATGWRGGKIFPNIWGSLCMGLGAANLLGLSPRLLATVFCTAILTEIMPKPLVVCGLLVLLFPIQLLPLIIVVSVATVWIQKGLNKGFKHLTA</sequence>
<dbReference type="InterPro" id="IPR014743">
    <property type="entry name" value="Cl-channel_core"/>
</dbReference>
<dbReference type="InterPro" id="IPR050368">
    <property type="entry name" value="ClC-type_chloride_channel"/>
</dbReference>
<evidence type="ECO:0000256" key="3">
    <source>
        <dbReference type="ARBA" id="ARBA00022989"/>
    </source>
</evidence>
<feature type="transmembrane region" description="Helical" evidence="5">
    <location>
        <begin position="167"/>
        <end position="185"/>
    </location>
</feature>
<dbReference type="Pfam" id="PF00654">
    <property type="entry name" value="Voltage_CLC"/>
    <property type="match status" value="1"/>
</dbReference>
<reference evidence="8 9" key="1">
    <citation type="journal article" date="2015" name="Genome Announc.">
        <title>Expanding the biotechnology potential of lactobacilli through comparative genomics of 213 strains and associated genera.</title>
        <authorList>
            <person name="Sun Z."/>
            <person name="Harris H.M."/>
            <person name="McCann A."/>
            <person name="Guo C."/>
            <person name="Argimon S."/>
            <person name="Zhang W."/>
            <person name="Yang X."/>
            <person name="Jeffery I.B."/>
            <person name="Cooney J.C."/>
            <person name="Kagawa T.F."/>
            <person name="Liu W."/>
            <person name="Song Y."/>
            <person name="Salvetti E."/>
            <person name="Wrobel A."/>
            <person name="Rasinkangas P."/>
            <person name="Parkhill J."/>
            <person name="Rea M.C."/>
            <person name="O'Sullivan O."/>
            <person name="Ritari J."/>
            <person name="Douillard F.P."/>
            <person name="Paul Ross R."/>
            <person name="Yang R."/>
            <person name="Briner A.E."/>
            <person name="Felis G.E."/>
            <person name="de Vos W.M."/>
            <person name="Barrangou R."/>
            <person name="Klaenhammer T.R."/>
            <person name="Caufield P.W."/>
            <person name="Cui Y."/>
            <person name="Zhang H."/>
            <person name="O'Toole P.W."/>
        </authorList>
    </citation>
    <scope>NUCLEOTIDE SEQUENCE [LARGE SCALE GENOMIC DNA]</scope>
    <source>
        <strain evidence="6 9">ATCC BAA-66</strain>
        <strain evidence="7 8">DSM 13344</strain>
    </source>
</reference>
<dbReference type="EMBL" id="JQAZ01000002">
    <property type="protein sequence ID" value="KRN32862.1"/>
    <property type="molecule type" value="Genomic_DNA"/>
</dbReference>
<feature type="transmembrane region" description="Helical" evidence="5">
    <location>
        <begin position="246"/>
        <end position="269"/>
    </location>
</feature>
<dbReference type="GO" id="GO:0016020">
    <property type="term" value="C:membrane"/>
    <property type="evidence" value="ECO:0007669"/>
    <property type="project" value="UniProtKB-SubCell"/>
</dbReference>